<evidence type="ECO:0000256" key="1">
    <source>
        <dbReference type="SAM" id="MobiDB-lite"/>
    </source>
</evidence>
<dbReference type="Pfam" id="PF14223">
    <property type="entry name" value="Retrotran_gag_2"/>
    <property type="match status" value="1"/>
</dbReference>
<name>A0A409XRS5_PSICY</name>
<dbReference type="OrthoDB" id="3257543at2759"/>
<protein>
    <submittedName>
        <fullName evidence="2">Uncharacterized protein</fullName>
    </submittedName>
</protein>
<proteinExistence type="predicted"/>
<reference evidence="2 3" key="1">
    <citation type="journal article" date="2018" name="Evol. Lett.">
        <title>Horizontal gene cluster transfer increased hallucinogenic mushroom diversity.</title>
        <authorList>
            <person name="Reynolds H.T."/>
            <person name="Vijayakumar V."/>
            <person name="Gluck-Thaler E."/>
            <person name="Korotkin H.B."/>
            <person name="Matheny P.B."/>
            <person name="Slot J.C."/>
        </authorList>
    </citation>
    <scope>NUCLEOTIDE SEQUENCE [LARGE SCALE GENOMIC DNA]</scope>
    <source>
        <strain evidence="2 3">2631</strain>
    </source>
</reference>
<comment type="caution">
    <text evidence="2">The sequence shown here is derived from an EMBL/GenBank/DDBJ whole genome shotgun (WGS) entry which is preliminary data.</text>
</comment>
<dbReference type="InParanoid" id="A0A409XRS5"/>
<organism evidence="2 3">
    <name type="scientific">Psilocybe cyanescens</name>
    <dbReference type="NCBI Taxonomy" id="93625"/>
    <lineage>
        <taxon>Eukaryota</taxon>
        <taxon>Fungi</taxon>
        <taxon>Dikarya</taxon>
        <taxon>Basidiomycota</taxon>
        <taxon>Agaricomycotina</taxon>
        <taxon>Agaricomycetes</taxon>
        <taxon>Agaricomycetidae</taxon>
        <taxon>Agaricales</taxon>
        <taxon>Agaricineae</taxon>
        <taxon>Strophariaceae</taxon>
        <taxon>Psilocybe</taxon>
    </lineage>
</organism>
<evidence type="ECO:0000313" key="3">
    <source>
        <dbReference type="Proteomes" id="UP000283269"/>
    </source>
</evidence>
<sequence length="319" mass="35929">MANDHQIPLLNATNYNTWSGLMTAYLQSKGIWCIVSSAKTQPLLSDIPTAGEQAALELYHENRDKACGMIYLHLDNDQKIHVKAVKDDPIQMWDALKAVHQQKRPGNRFNAYDDLFSIQKEEGENLQTLINRVEQAVLLIQQLRPKDFDLAKLDEELASLTLIRALPNEYNAFALSLLLLDKLDKVTIHQAFVTEDIQCHCRASDMPAVATAFQTTPAPSASKPKCAFCDMTNHVMEHCHKFINVQKEAKEHVKNARKGNRANKAQEATSEDKESKDMEFAGNASALNTDVPSFSTHSTDYDWIADTEATSHMTPHHNW</sequence>
<evidence type="ECO:0000313" key="2">
    <source>
        <dbReference type="EMBL" id="PPQ93519.1"/>
    </source>
</evidence>
<keyword evidence="3" id="KW-1185">Reference proteome</keyword>
<dbReference type="AlphaFoldDB" id="A0A409XRS5"/>
<dbReference type="Proteomes" id="UP000283269">
    <property type="component" value="Unassembled WGS sequence"/>
</dbReference>
<dbReference type="STRING" id="93625.A0A409XRS5"/>
<feature type="region of interest" description="Disordered" evidence="1">
    <location>
        <begin position="254"/>
        <end position="277"/>
    </location>
</feature>
<accession>A0A409XRS5</accession>
<feature type="non-terminal residue" evidence="2">
    <location>
        <position position="319"/>
    </location>
</feature>
<gene>
    <name evidence="2" type="ORF">CVT25_005376</name>
</gene>
<dbReference type="EMBL" id="NHYD01000719">
    <property type="protein sequence ID" value="PPQ93519.1"/>
    <property type="molecule type" value="Genomic_DNA"/>
</dbReference>